<organism evidence="1 2">
    <name type="scientific">Cryptosporangium arvum DSM 44712</name>
    <dbReference type="NCBI Taxonomy" id="927661"/>
    <lineage>
        <taxon>Bacteria</taxon>
        <taxon>Bacillati</taxon>
        <taxon>Actinomycetota</taxon>
        <taxon>Actinomycetes</taxon>
        <taxon>Cryptosporangiales</taxon>
        <taxon>Cryptosporangiaceae</taxon>
        <taxon>Cryptosporangium</taxon>
    </lineage>
</organism>
<dbReference type="NCBIfam" id="TIGR03967">
    <property type="entry name" value="mycofact_MftB"/>
    <property type="match status" value="1"/>
</dbReference>
<dbReference type="EMBL" id="JFBT01000001">
    <property type="protein sequence ID" value="EXG81473.1"/>
    <property type="molecule type" value="Genomic_DNA"/>
</dbReference>
<keyword evidence="2" id="KW-1185">Reference proteome</keyword>
<sequence length="104" mass="11159">MTAVPESPAALTSFDLDRAWGVHPSVAVRPEPFGALLYHFGTRRLSFLKDPTLLSVVTTLADHPSARAALAASGADVTQQRRLARALATLASTEMITERTEASR</sequence>
<dbReference type="AlphaFoldDB" id="A0A010Z219"/>
<dbReference type="PATRIC" id="fig|927661.3.peg.2551"/>
<dbReference type="OrthoDB" id="3784885at2"/>
<dbReference type="InterPro" id="IPR023850">
    <property type="entry name" value="MftB"/>
</dbReference>
<dbReference type="Proteomes" id="UP000021053">
    <property type="component" value="Unassembled WGS sequence"/>
</dbReference>
<name>A0A010Z219_9ACTN</name>
<dbReference type="Pfam" id="PF26520">
    <property type="entry name" value="MftB_chaperone"/>
    <property type="match status" value="1"/>
</dbReference>
<gene>
    <name evidence="1" type="ORF">CryarDRAFT_2587</name>
</gene>
<reference evidence="1 2" key="1">
    <citation type="submission" date="2013-07" db="EMBL/GenBank/DDBJ databases">
        <authorList>
            <consortium name="DOE Joint Genome Institute"/>
            <person name="Eisen J."/>
            <person name="Huntemann M."/>
            <person name="Han J."/>
            <person name="Chen A."/>
            <person name="Kyrpides N."/>
            <person name="Mavromatis K."/>
            <person name="Markowitz V."/>
            <person name="Palaniappan K."/>
            <person name="Ivanova N."/>
            <person name="Schaumberg A."/>
            <person name="Pati A."/>
            <person name="Liolios K."/>
            <person name="Nordberg H.P."/>
            <person name="Cantor M.N."/>
            <person name="Hua S.X."/>
            <person name="Woyke T."/>
        </authorList>
    </citation>
    <scope>NUCLEOTIDE SEQUENCE [LARGE SCALE GENOMIC DNA]</scope>
    <source>
        <strain evidence="1 2">DSM 44712</strain>
    </source>
</reference>
<protein>
    <submittedName>
        <fullName evidence="1">Mycofactocin system RPExFGAL protein</fullName>
    </submittedName>
</protein>
<evidence type="ECO:0000313" key="1">
    <source>
        <dbReference type="EMBL" id="EXG81473.1"/>
    </source>
</evidence>
<comment type="caution">
    <text evidence="1">The sequence shown here is derived from an EMBL/GenBank/DDBJ whole genome shotgun (WGS) entry which is preliminary data.</text>
</comment>
<evidence type="ECO:0000313" key="2">
    <source>
        <dbReference type="Proteomes" id="UP000021053"/>
    </source>
</evidence>
<dbReference type="HOGENOM" id="CLU_159310_1_0_11"/>
<accession>A0A010Z219</accession>
<proteinExistence type="predicted"/>
<dbReference type="RefSeq" id="WP_035850807.1">
    <property type="nucleotide sequence ID" value="NZ_KK073874.1"/>
</dbReference>